<dbReference type="Proteomes" id="UP000322244">
    <property type="component" value="Unassembled WGS sequence"/>
</dbReference>
<dbReference type="GO" id="GO:0050660">
    <property type="term" value="F:flavin adenine dinucleotide binding"/>
    <property type="evidence" value="ECO:0007669"/>
    <property type="project" value="InterPro"/>
</dbReference>
<evidence type="ECO:0000259" key="6">
    <source>
        <dbReference type="Pfam" id="PF00441"/>
    </source>
</evidence>
<gene>
    <name evidence="8" type="ORF">FOY51_16630</name>
</gene>
<dbReference type="InterPro" id="IPR009100">
    <property type="entry name" value="AcylCoA_DH/oxidase_NM_dom_sf"/>
</dbReference>
<keyword evidence="3" id="KW-0285">Flavoprotein</keyword>
<proteinExistence type="inferred from homology"/>
<evidence type="ECO:0000313" key="8">
    <source>
        <dbReference type="EMBL" id="KAA0022006.1"/>
    </source>
</evidence>
<keyword evidence="4" id="KW-0274">FAD</keyword>
<name>A0A5A7S7W7_9NOCA</name>
<keyword evidence="5" id="KW-0560">Oxidoreductase</keyword>
<dbReference type="InterPro" id="IPR046373">
    <property type="entry name" value="Acyl-CoA_Oxase/DH_mid-dom_sf"/>
</dbReference>
<feature type="domain" description="Acyl-CoA dehydrogenase/oxidase C-terminal" evidence="6">
    <location>
        <begin position="211"/>
        <end position="326"/>
    </location>
</feature>
<sequence length="346" mass="35740">MDFTRDQTQDAVAEAAAGLLEKAAEQSAEQAWSAVSSLSELALPERLGGDGVGLTGVATLLTEIGRTATQVPALATLGFGVLPLLALADESVQDEILPQVADGAVLTAGLGEPGKPFVADPATTAIVDGDSIVVTGTKIAVPYAQQALRILVPTDTGVVLVAPDADGVRLTQTPSSSGAPEFAVRLDGVRVPRAALLPGDPAVLLRIALASIGASADGLVSGAAALTAEHLRTRHQFGKPLATFQAVAQQIADVYVTSRTLHVSALASAWRLSESLDADSDLDVLAYWIASEVPAAMQVCHHLHGGLGVDITYPMHRYYSQTKDLARLVGGAAYRLDLLGARCSSI</sequence>
<dbReference type="RefSeq" id="WP_149431370.1">
    <property type="nucleotide sequence ID" value="NZ_VLNY01000007.1"/>
</dbReference>
<comment type="similarity">
    <text evidence="2">Belongs to the acyl-CoA dehydrogenase family.</text>
</comment>
<dbReference type="SUPFAM" id="SSF47203">
    <property type="entry name" value="Acyl-CoA dehydrogenase C-terminal domain-like"/>
    <property type="match status" value="1"/>
</dbReference>
<dbReference type="EMBL" id="VLNY01000007">
    <property type="protein sequence ID" value="KAA0022006.1"/>
    <property type="molecule type" value="Genomic_DNA"/>
</dbReference>
<dbReference type="PANTHER" id="PTHR43884">
    <property type="entry name" value="ACYL-COA DEHYDROGENASE"/>
    <property type="match status" value="1"/>
</dbReference>
<evidence type="ECO:0000256" key="2">
    <source>
        <dbReference type="ARBA" id="ARBA00009347"/>
    </source>
</evidence>
<dbReference type="Pfam" id="PF00441">
    <property type="entry name" value="Acyl-CoA_dh_1"/>
    <property type="match status" value="1"/>
</dbReference>
<dbReference type="AlphaFoldDB" id="A0A5A7S7W7"/>
<comment type="cofactor">
    <cofactor evidence="1">
        <name>FAD</name>
        <dbReference type="ChEBI" id="CHEBI:57692"/>
    </cofactor>
</comment>
<evidence type="ECO:0000256" key="4">
    <source>
        <dbReference type="ARBA" id="ARBA00022827"/>
    </source>
</evidence>
<comment type="caution">
    <text evidence="8">The sequence shown here is derived from an EMBL/GenBank/DDBJ whole genome shotgun (WGS) entry which is preliminary data.</text>
</comment>
<dbReference type="SUPFAM" id="SSF56645">
    <property type="entry name" value="Acyl-CoA dehydrogenase NM domain-like"/>
    <property type="match status" value="1"/>
</dbReference>
<keyword evidence="9" id="KW-1185">Reference proteome</keyword>
<dbReference type="Gene3D" id="1.10.540.10">
    <property type="entry name" value="Acyl-CoA dehydrogenase/oxidase, N-terminal domain"/>
    <property type="match status" value="1"/>
</dbReference>
<evidence type="ECO:0000256" key="5">
    <source>
        <dbReference type="ARBA" id="ARBA00023002"/>
    </source>
</evidence>
<dbReference type="Gene3D" id="2.40.110.10">
    <property type="entry name" value="Butyryl-CoA Dehydrogenase, subunit A, domain 2"/>
    <property type="match status" value="1"/>
</dbReference>
<dbReference type="Gene3D" id="1.20.140.10">
    <property type="entry name" value="Butyryl-CoA Dehydrogenase, subunit A, domain 3"/>
    <property type="match status" value="1"/>
</dbReference>
<dbReference type="InterPro" id="IPR037069">
    <property type="entry name" value="AcylCoA_DH/ox_N_sf"/>
</dbReference>
<dbReference type="Pfam" id="PF02771">
    <property type="entry name" value="Acyl-CoA_dh_N"/>
    <property type="match status" value="1"/>
</dbReference>
<dbReference type="PANTHER" id="PTHR43884:SF20">
    <property type="entry name" value="ACYL-COA DEHYDROGENASE FADE28"/>
    <property type="match status" value="1"/>
</dbReference>
<evidence type="ECO:0000313" key="9">
    <source>
        <dbReference type="Proteomes" id="UP000322244"/>
    </source>
</evidence>
<accession>A0A5A7S7W7</accession>
<dbReference type="InterPro" id="IPR009075">
    <property type="entry name" value="AcylCo_DH/oxidase_C"/>
</dbReference>
<dbReference type="GO" id="GO:0003995">
    <property type="term" value="F:acyl-CoA dehydrogenase activity"/>
    <property type="evidence" value="ECO:0007669"/>
    <property type="project" value="TreeGrafter"/>
</dbReference>
<evidence type="ECO:0000259" key="7">
    <source>
        <dbReference type="Pfam" id="PF02771"/>
    </source>
</evidence>
<reference evidence="8 9" key="1">
    <citation type="submission" date="2019-07" db="EMBL/GenBank/DDBJ databases">
        <title>Rhodococcus cavernicolus sp. nov., isolated from a cave.</title>
        <authorList>
            <person name="Lee S.D."/>
        </authorList>
    </citation>
    <scope>NUCLEOTIDE SEQUENCE [LARGE SCALE GENOMIC DNA]</scope>
    <source>
        <strain evidence="8 9">C1-24</strain>
    </source>
</reference>
<evidence type="ECO:0000256" key="1">
    <source>
        <dbReference type="ARBA" id="ARBA00001974"/>
    </source>
</evidence>
<dbReference type="InterPro" id="IPR013786">
    <property type="entry name" value="AcylCoA_DH/ox_N"/>
</dbReference>
<dbReference type="InterPro" id="IPR036250">
    <property type="entry name" value="AcylCo_DH-like_C"/>
</dbReference>
<evidence type="ECO:0000256" key="3">
    <source>
        <dbReference type="ARBA" id="ARBA00022630"/>
    </source>
</evidence>
<organism evidence="8 9">
    <name type="scientific">Antrihabitans cavernicola</name>
    <dbReference type="NCBI Taxonomy" id="2495913"/>
    <lineage>
        <taxon>Bacteria</taxon>
        <taxon>Bacillati</taxon>
        <taxon>Actinomycetota</taxon>
        <taxon>Actinomycetes</taxon>
        <taxon>Mycobacteriales</taxon>
        <taxon>Nocardiaceae</taxon>
        <taxon>Antrihabitans</taxon>
    </lineage>
</organism>
<feature type="domain" description="Acyl-CoA dehydrogenase/oxidase N-terminal" evidence="7">
    <location>
        <begin position="7"/>
        <end position="103"/>
    </location>
</feature>
<dbReference type="OrthoDB" id="4319499at2"/>
<protein>
    <submittedName>
        <fullName evidence="8">Acyl-CoA dehydrogenase</fullName>
    </submittedName>
</protein>